<evidence type="ECO:0000259" key="9">
    <source>
        <dbReference type="PROSITE" id="PS50109"/>
    </source>
</evidence>
<dbReference type="GO" id="GO:0004673">
    <property type="term" value="F:protein histidine kinase activity"/>
    <property type="evidence" value="ECO:0007669"/>
    <property type="project" value="UniProtKB-EC"/>
</dbReference>
<dbReference type="SUPFAM" id="SSF55785">
    <property type="entry name" value="PYP-like sensor domain (PAS domain)"/>
    <property type="match status" value="2"/>
</dbReference>
<keyword evidence="7" id="KW-0067">ATP-binding</keyword>
<evidence type="ECO:0000256" key="4">
    <source>
        <dbReference type="ARBA" id="ARBA00022679"/>
    </source>
</evidence>
<dbReference type="OrthoDB" id="8127at2157"/>
<keyword evidence="4" id="KW-0808">Transferase</keyword>
<dbReference type="InterPro" id="IPR003594">
    <property type="entry name" value="HATPase_dom"/>
</dbReference>
<dbReference type="InterPro" id="IPR000014">
    <property type="entry name" value="PAS"/>
</dbReference>
<dbReference type="RefSeq" id="WP_013898211.1">
    <property type="nucleotide sequence ID" value="NC_015676.1"/>
</dbReference>
<sequence length="454" mass="52858">MNAYNPNQNVMDALDLNIVLLDFDGTIVFYNKQWEIFARENGNPTLNNSDIGSNYLEAVKKGIIDGDEIARDAYNGIMDVIWGKRARFDLEYPCHSPNEKRWFIMHARKCIDQDLVVIYHEDITDRKIAEEKLKSSEEKYRKLAESAHAVLWEYDILEDRWTYVSPQVTEMLGYSPEEWTDIKFWEDHIHPEDQKWAVQYCNESTQRGESHTFEYRFLKKDGNIAWIRDVVSVDMKDNIPFKLRGFMIDITERKRLEDLKKKELLLKEVHHRVKNNLQVISSLLNLQSRNFNDEKVKAAFMDSQNRVKSMSLAHEKLYQSSDLSTIEMSDYVKNLAGYLYQVYKINKDINLIVEADTEYFNVDTAVPFGLILNELITNSLKHAFVNRKGGQLLIKFINNNGKYVLEVIDDGTGFNQDIESHRSLGLKIVHMLADQLNATVSIDTSKGTRTVINF</sequence>
<dbReference type="InterPro" id="IPR036890">
    <property type="entry name" value="HATPase_C_sf"/>
</dbReference>
<evidence type="ECO:0000256" key="3">
    <source>
        <dbReference type="ARBA" id="ARBA00022553"/>
    </source>
</evidence>
<keyword evidence="8" id="KW-0843">Virulence</keyword>
<organism evidence="12 13">
    <name type="scientific">Methanosalsum zhilinae (strain DSM 4017 / NBRC 107636 / OCM 62 / WeN5)</name>
    <name type="common">Methanohalophilus zhilinae</name>
    <dbReference type="NCBI Taxonomy" id="679901"/>
    <lineage>
        <taxon>Archaea</taxon>
        <taxon>Methanobacteriati</taxon>
        <taxon>Methanobacteriota</taxon>
        <taxon>Stenosarchaea group</taxon>
        <taxon>Methanomicrobia</taxon>
        <taxon>Methanosarcinales</taxon>
        <taxon>Methanosarcinaceae</taxon>
        <taxon>Methanosalsum</taxon>
    </lineage>
</organism>
<keyword evidence="3" id="KW-0597">Phosphoprotein</keyword>
<evidence type="ECO:0000256" key="5">
    <source>
        <dbReference type="ARBA" id="ARBA00022741"/>
    </source>
</evidence>
<feature type="domain" description="PAS" evidence="10">
    <location>
        <begin position="136"/>
        <end position="208"/>
    </location>
</feature>
<dbReference type="HOGENOM" id="CLU_000445_114_57_2"/>
<feature type="domain" description="Histidine kinase" evidence="9">
    <location>
        <begin position="268"/>
        <end position="454"/>
    </location>
</feature>
<name>F7XLB5_METZD</name>
<dbReference type="Proteomes" id="UP000006622">
    <property type="component" value="Chromosome"/>
</dbReference>
<dbReference type="GeneID" id="10822531"/>
<comment type="catalytic activity">
    <reaction evidence="1">
        <text>ATP + protein L-histidine = ADP + protein N-phospho-L-histidine.</text>
        <dbReference type="EC" id="2.7.13.3"/>
    </reaction>
</comment>
<evidence type="ECO:0000256" key="1">
    <source>
        <dbReference type="ARBA" id="ARBA00000085"/>
    </source>
</evidence>
<dbReference type="SMART" id="SM00091">
    <property type="entry name" value="PAS"/>
    <property type="match status" value="1"/>
</dbReference>
<gene>
    <name evidence="12" type="ordered locus">Mzhil_0910</name>
</gene>
<dbReference type="Pfam" id="PF08447">
    <property type="entry name" value="PAS_3"/>
    <property type="match status" value="1"/>
</dbReference>
<dbReference type="InterPro" id="IPR011495">
    <property type="entry name" value="Sig_transdc_His_kin_sub2_dim/P"/>
</dbReference>
<dbReference type="InterPro" id="IPR013655">
    <property type="entry name" value="PAS_fold_3"/>
</dbReference>
<dbReference type="PROSITE" id="PS50109">
    <property type="entry name" value="HIS_KIN"/>
    <property type="match status" value="1"/>
</dbReference>
<dbReference type="KEGG" id="mzh:Mzhil_0910"/>
<keyword evidence="6 12" id="KW-0418">Kinase</keyword>
<dbReference type="EMBL" id="CP002101">
    <property type="protein sequence ID" value="AEH60772.1"/>
    <property type="molecule type" value="Genomic_DNA"/>
</dbReference>
<evidence type="ECO:0000259" key="10">
    <source>
        <dbReference type="PROSITE" id="PS50112"/>
    </source>
</evidence>
<dbReference type="EC" id="2.7.13.3" evidence="2"/>
<evidence type="ECO:0000259" key="11">
    <source>
        <dbReference type="PROSITE" id="PS50113"/>
    </source>
</evidence>
<dbReference type="InterPro" id="IPR000700">
    <property type="entry name" value="PAS-assoc_C"/>
</dbReference>
<evidence type="ECO:0000256" key="8">
    <source>
        <dbReference type="ARBA" id="ARBA00023026"/>
    </source>
</evidence>
<accession>F7XLB5</accession>
<dbReference type="InterPro" id="IPR035965">
    <property type="entry name" value="PAS-like_dom_sf"/>
</dbReference>
<dbReference type="NCBIfam" id="TIGR00229">
    <property type="entry name" value="sensory_box"/>
    <property type="match status" value="1"/>
</dbReference>
<evidence type="ECO:0000313" key="13">
    <source>
        <dbReference type="Proteomes" id="UP000006622"/>
    </source>
</evidence>
<dbReference type="Pfam" id="PF07568">
    <property type="entry name" value="HisKA_2"/>
    <property type="match status" value="1"/>
</dbReference>
<dbReference type="InterPro" id="IPR005467">
    <property type="entry name" value="His_kinase_dom"/>
</dbReference>
<dbReference type="Gene3D" id="3.30.565.10">
    <property type="entry name" value="Histidine kinase-like ATPase, C-terminal domain"/>
    <property type="match status" value="1"/>
</dbReference>
<dbReference type="CDD" id="cd00130">
    <property type="entry name" value="PAS"/>
    <property type="match status" value="1"/>
</dbReference>
<dbReference type="PANTHER" id="PTHR41523">
    <property type="entry name" value="TWO-COMPONENT SYSTEM SENSOR PROTEIN"/>
    <property type="match status" value="1"/>
</dbReference>
<dbReference type="STRING" id="679901.Mzhil_0910"/>
<dbReference type="Gene3D" id="3.30.450.20">
    <property type="entry name" value="PAS domain"/>
    <property type="match status" value="2"/>
</dbReference>
<dbReference type="GO" id="GO:0005524">
    <property type="term" value="F:ATP binding"/>
    <property type="evidence" value="ECO:0007669"/>
    <property type="project" value="UniProtKB-KW"/>
</dbReference>
<evidence type="ECO:0000313" key="12">
    <source>
        <dbReference type="EMBL" id="AEH60772.1"/>
    </source>
</evidence>
<dbReference type="PROSITE" id="PS50113">
    <property type="entry name" value="PAC"/>
    <property type="match status" value="1"/>
</dbReference>
<reference evidence="12" key="1">
    <citation type="submission" date="2010-07" db="EMBL/GenBank/DDBJ databases">
        <title>The complete genome of Methanosalsum zhilinae DSM 4017.</title>
        <authorList>
            <consortium name="US DOE Joint Genome Institute (JGI-PGF)"/>
            <person name="Lucas S."/>
            <person name="Copeland A."/>
            <person name="Lapidus A."/>
            <person name="Glavina del Rio T."/>
            <person name="Dalin E."/>
            <person name="Tice H."/>
            <person name="Bruce D."/>
            <person name="Goodwin L."/>
            <person name="Pitluck S."/>
            <person name="Kyrpides N."/>
            <person name="Mavromatis K."/>
            <person name="Ovchinnikova G."/>
            <person name="Daligault H."/>
            <person name="Detter J.C."/>
            <person name="Han C."/>
            <person name="Tapia R."/>
            <person name="Larimer F."/>
            <person name="Land M."/>
            <person name="Hauser L."/>
            <person name="Markowitz V."/>
            <person name="Cheng J.-F."/>
            <person name="Hugenholtz P."/>
            <person name="Woyke T."/>
            <person name="Wu D."/>
            <person name="Spring S."/>
            <person name="Schueler E."/>
            <person name="Brambilla E."/>
            <person name="Klenk H.-P."/>
            <person name="Eisen J.A."/>
        </authorList>
    </citation>
    <scope>NUCLEOTIDE SEQUENCE</scope>
    <source>
        <strain evidence="12">DSM 4017</strain>
    </source>
</reference>
<dbReference type="Pfam" id="PF02518">
    <property type="entry name" value="HATPase_c"/>
    <property type="match status" value="1"/>
</dbReference>
<proteinExistence type="predicted"/>
<keyword evidence="13" id="KW-1185">Reference proteome</keyword>
<dbReference type="AlphaFoldDB" id="F7XLB5"/>
<feature type="domain" description="PAC" evidence="11">
    <location>
        <begin position="211"/>
        <end position="262"/>
    </location>
</feature>
<dbReference type="SUPFAM" id="SSF55874">
    <property type="entry name" value="ATPase domain of HSP90 chaperone/DNA topoisomerase II/histidine kinase"/>
    <property type="match status" value="1"/>
</dbReference>
<dbReference type="PANTHER" id="PTHR41523:SF8">
    <property type="entry name" value="ETHYLENE RESPONSE SENSOR PROTEIN"/>
    <property type="match status" value="1"/>
</dbReference>
<evidence type="ECO:0000256" key="6">
    <source>
        <dbReference type="ARBA" id="ARBA00022777"/>
    </source>
</evidence>
<evidence type="ECO:0000256" key="7">
    <source>
        <dbReference type="ARBA" id="ARBA00022840"/>
    </source>
</evidence>
<dbReference type="InterPro" id="IPR001610">
    <property type="entry name" value="PAC"/>
</dbReference>
<protein>
    <recommendedName>
        <fullName evidence="2">histidine kinase</fullName>
        <ecNumber evidence="2">2.7.13.3</ecNumber>
    </recommendedName>
</protein>
<keyword evidence="5" id="KW-0547">Nucleotide-binding</keyword>
<evidence type="ECO:0000256" key="2">
    <source>
        <dbReference type="ARBA" id="ARBA00012438"/>
    </source>
</evidence>
<dbReference type="SMART" id="SM00086">
    <property type="entry name" value="PAC"/>
    <property type="match status" value="1"/>
</dbReference>
<dbReference type="PROSITE" id="PS50112">
    <property type="entry name" value="PAS"/>
    <property type="match status" value="1"/>
</dbReference>